<dbReference type="PIRSF" id="PIRSF000390">
    <property type="entry name" value="PLP_StrS"/>
    <property type="match status" value="1"/>
</dbReference>
<dbReference type="Proteomes" id="UP000016960">
    <property type="component" value="Unassembled WGS sequence"/>
</dbReference>
<dbReference type="FunCoup" id="U5DJ49">
    <property type="interactions" value="269"/>
</dbReference>
<dbReference type="eggNOG" id="COG0399">
    <property type="taxonomic scope" value="Bacteria"/>
</dbReference>
<dbReference type="PANTHER" id="PTHR30244">
    <property type="entry name" value="TRANSAMINASE"/>
    <property type="match status" value="1"/>
</dbReference>
<evidence type="ECO:0000256" key="3">
    <source>
        <dbReference type="PIRSR" id="PIRSR000390-1"/>
    </source>
</evidence>
<keyword evidence="1 4" id="KW-0663">Pyridoxal phosphate</keyword>
<dbReference type="InterPro" id="IPR000653">
    <property type="entry name" value="DegT/StrS_aminotransferase"/>
</dbReference>
<keyword evidence="7" id="KW-1185">Reference proteome</keyword>
<dbReference type="STRING" id="582515.KR51_00015560"/>
<dbReference type="SUPFAM" id="SSF53383">
    <property type="entry name" value="PLP-dependent transferases"/>
    <property type="match status" value="1"/>
</dbReference>
<dbReference type="CDD" id="cd00616">
    <property type="entry name" value="AHBA_syn"/>
    <property type="match status" value="1"/>
</dbReference>
<gene>
    <name evidence="6" type="ORF">KR51_00015560</name>
</gene>
<dbReference type="InParanoid" id="U5DJ49"/>
<feature type="active site" description="Proton acceptor" evidence="3">
    <location>
        <position position="190"/>
    </location>
</feature>
<comment type="similarity">
    <text evidence="2 5">Belongs to the DegT/DnrJ/EryC1 family.</text>
</comment>
<dbReference type="GO" id="GO:0008483">
    <property type="term" value="F:transaminase activity"/>
    <property type="evidence" value="ECO:0007669"/>
    <property type="project" value="TreeGrafter"/>
</dbReference>
<evidence type="ECO:0000256" key="5">
    <source>
        <dbReference type="RuleBase" id="RU004508"/>
    </source>
</evidence>
<sequence length="382" mass="41467">MKAITTIPPVDLTRQHALLNAQLQAAAIEVLHSGRYIGGEKVAEFERQFAAAIGTRICAACNSGTDALLLGLRALEIAPGDEVITTPFTFAASVEPLAFVGARPIFVDIDPATYNLEVTQVEAAISARTRALLPVHLFGQPTDMTQLGDIARRHDLLTIEDCAQATGACWGDRALGSFGEIGCFSFFPTKNLGALGDGGAVTTDDPELAARVRMFANHGQVGRYDYLEIGTNSRLDALQAALLLVKLPHLDAWNLQRCQIATRYLELLASLPGIALPITLPGGTSVWNQFTLRILDDRSDGEPRRDRIREHLRAAGIDTMVYYPYPLHLQPAYAYLGYRAGQFPYAERVAREVLSLPMFPGLTADEQERVALALKDAIAAVA</sequence>
<dbReference type="FunFam" id="3.40.640.10:FF:000089">
    <property type="entry name" value="Aminotransferase, DegT/DnrJ/EryC1/StrS family"/>
    <property type="match status" value="1"/>
</dbReference>
<evidence type="ECO:0000313" key="6">
    <source>
        <dbReference type="EMBL" id="ERN41711.1"/>
    </source>
</evidence>
<dbReference type="Pfam" id="PF01041">
    <property type="entry name" value="DegT_DnrJ_EryC1"/>
    <property type="match status" value="1"/>
</dbReference>
<dbReference type="EMBL" id="ASSJ01000041">
    <property type="protein sequence ID" value="ERN41711.1"/>
    <property type="molecule type" value="Genomic_DNA"/>
</dbReference>
<organism evidence="6 7">
    <name type="scientific">Rubidibacter lacunae KORDI 51-2</name>
    <dbReference type="NCBI Taxonomy" id="582515"/>
    <lineage>
        <taxon>Bacteria</taxon>
        <taxon>Bacillati</taxon>
        <taxon>Cyanobacteriota</taxon>
        <taxon>Cyanophyceae</taxon>
        <taxon>Oscillatoriophycideae</taxon>
        <taxon>Chroococcales</taxon>
        <taxon>Aphanothecaceae</taxon>
        <taxon>Rubidibacter</taxon>
    </lineage>
</organism>
<dbReference type="AlphaFoldDB" id="U5DJ49"/>
<dbReference type="InterPro" id="IPR015422">
    <property type="entry name" value="PyrdxlP-dep_Trfase_small"/>
</dbReference>
<evidence type="ECO:0000256" key="4">
    <source>
        <dbReference type="PIRSR" id="PIRSR000390-2"/>
    </source>
</evidence>
<dbReference type="GO" id="GO:0030170">
    <property type="term" value="F:pyridoxal phosphate binding"/>
    <property type="evidence" value="ECO:0007669"/>
    <property type="project" value="UniProtKB-ARBA"/>
</dbReference>
<dbReference type="Gene3D" id="3.90.1150.10">
    <property type="entry name" value="Aspartate Aminotransferase, domain 1"/>
    <property type="match status" value="1"/>
</dbReference>
<feature type="modified residue" description="N6-(pyridoxal phosphate)lysine" evidence="4">
    <location>
        <position position="190"/>
    </location>
</feature>
<comment type="caution">
    <text evidence="6">The sequence shown here is derived from an EMBL/GenBank/DDBJ whole genome shotgun (WGS) entry which is preliminary data.</text>
</comment>
<protein>
    <submittedName>
        <fullName evidence="6">Putative pyridoxal phosphate-dependent enzyme</fullName>
    </submittedName>
</protein>
<dbReference type="GO" id="GO:0000271">
    <property type="term" value="P:polysaccharide biosynthetic process"/>
    <property type="evidence" value="ECO:0007669"/>
    <property type="project" value="TreeGrafter"/>
</dbReference>
<dbReference type="Gene3D" id="3.40.640.10">
    <property type="entry name" value="Type I PLP-dependent aspartate aminotransferase-like (Major domain)"/>
    <property type="match status" value="1"/>
</dbReference>
<evidence type="ECO:0000256" key="1">
    <source>
        <dbReference type="ARBA" id="ARBA00022898"/>
    </source>
</evidence>
<dbReference type="PANTHER" id="PTHR30244:SF36">
    <property type="entry name" value="3-OXO-GLUCOSE-6-PHOSPHATE:GLUTAMATE AMINOTRANSFERASE"/>
    <property type="match status" value="1"/>
</dbReference>
<evidence type="ECO:0000313" key="7">
    <source>
        <dbReference type="Proteomes" id="UP000016960"/>
    </source>
</evidence>
<evidence type="ECO:0000256" key="2">
    <source>
        <dbReference type="ARBA" id="ARBA00037999"/>
    </source>
</evidence>
<dbReference type="PATRIC" id="fig|582515.4.peg.1755"/>
<accession>U5DJ49</accession>
<reference evidence="6 7" key="1">
    <citation type="submission" date="2013-05" db="EMBL/GenBank/DDBJ databases">
        <title>Draft genome sequence of Rubidibacter lacunae KORDI 51-2.</title>
        <authorList>
            <person name="Choi D.H."/>
            <person name="Noh J.H."/>
            <person name="Kwon K.-K."/>
            <person name="Lee J.-H."/>
            <person name="Ryu J.-Y."/>
        </authorList>
    </citation>
    <scope>NUCLEOTIDE SEQUENCE [LARGE SCALE GENOMIC DNA]</scope>
    <source>
        <strain evidence="6 7">KORDI 51-2</strain>
    </source>
</reference>
<dbReference type="InterPro" id="IPR015421">
    <property type="entry name" value="PyrdxlP-dep_Trfase_major"/>
</dbReference>
<dbReference type="InterPro" id="IPR015424">
    <property type="entry name" value="PyrdxlP-dep_Trfase"/>
</dbReference>
<name>U5DJ49_9CHRO</name>
<proteinExistence type="inferred from homology"/>